<evidence type="ECO:0000313" key="19">
    <source>
        <dbReference type="Proteomes" id="UP000005695"/>
    </source>
</evidence>
<gene>
    <name evidence="18" type="ORF">Dace_0589</name>
</gene>
<sequence length="648" mass="74002">MTYKTRGTIALQLGTVFIVIFVLLGHFTTSFLYESYLKRFKVDFFNLVSNYASNINGKLLSAHRTLISVAEVLPGQSLSDSAILQEWLDDRRGLLSTFDNGLFIFDAQGSLIVESPFKPKRRGRDYSFRQYYQETVQSGKPIISDPYASSQKDNHPSIMMTVPIFNEENDLIALFCGSLDLLDNNFLGDLPKQKLGRDGYFFLASMDREIIAHPDVTRIMKKDFPVGVNPLFDLAMKGIDSCDENVNSKGLQAVSAFKKLSIKDWVLGANYPLDEIQEPLIDSRRLIWLFMGGAFCIVLLFTLYALRAIFNPLFSFTHHLETLASKTGEDRFFTYRGRDELSIMTKTFNSMIKNLDETHHGLNHAQKMAHLGSWRWNLKNNELEWSDEVFRMMGDLPNSYRPTLEYFIDKIPPEDRDEVNEAIQVSMDQLRPYEVEHRIIDSQGQLKYVREQGEVCTDEDGNLVGMVGTVLDITTMVLLQQKLERLATTDELTGAVNRRQLFIYTDQFCQLAKRYKKALSVIFYDLDHFKAVNDTYGHAAGDEVLRQITTRIQSMLRDTDILARYGGEEFCILVPETDGDHAYLFAERIRQRISESSVNLSSGESLQVTVSMGVATYQEDEQGSSLIDRADQGVYEAKRRGRNCVVKM</sequence>
<dbReference type="InterPro" id="IPR000014">
    <property type="entry name" value="PAS"/>
</dbReference>
<evidence type="ECO:0000256" key="8">
    <source>
        <dbReference type="ARBA" id="ARBA00022777"/>
    </source>
</evidence>
<dbReference type="PANTHER" id="PTHR45138">
    <property type="entry name" value="REGULATORY COMPONENTS OF SENSORY TRANSDUCTION SYSTEM"/>
    <property type="match status" value="1"/>
</dbReference>
<dbReference type="InterPro" id="IPR000160">
    <property type="entry name" value="GGDEF_dom"/>
</dbReference>
<dbReference type="InterPro" id="IPR000700">
    <property type="entry name" value="PAS-assoc_C"/>
</dbReference>
<keyword evidence="3" id="KW-1003">Cell membrane</keyword>
<dbReference type="InterPro" id="IPR035965">
    <property type="entry name" value="PAS-like_dom_sf"/>
</dbReference>
<accession>Q1JWQ3</accession>
<keyword evidence="19" id="KW-1185">Reference proteome</keyword>
<feature type="transmembrane region" description="Helical" evidence="14">
    <location>
        <begin position="12"/>
        <end position="33"/>
    </location>
</feature>
<keyword evidence="6 14" id="KW-0812">Transmembrane</keyword>
<dbReference type="InterPro" id="IPR013655">
    <property type="entry name" value="PAS_fold_3"/>
</dbReference>
<dbReference type="InterPro" id="IPR003660">
    <property type="entry name" value="HAMP_dom"/>
</dbReference>
<evidence type="ECO:0000256" key="12">
    <source>
        <dbReference type="ARBA" id="ARBA00023136"/>
    </source>
</evidence>
<dbReference type="InterPro" id="IPR043128">
    <property type="entry name" value="Rev_trsase/Diguanyl_cyclase"/>
</dbReference>
<dbReference type="PROSITE" id="PS50113">
    <property type="entry name" value="PAC"/>
    <property type="match status" value="1"/>
</dbReference>
<keyword evidence="8" id="KW-0418">Kinase</keyword>
<keyword evidence="5" id="KW-0808">Transferase</keyword>
<dbReference type="InterPro" id="IPR033479">
    <property type="entry name" value="dCache_1"/>
</dbReference>
<evidence type="ECO:0000256" key="1">
    <source>
        <dbReference type="ARBA" id="ARBA00004651"/>
    </source>
</evidence>
<dbReference type="Pfam" id="PF08447">
    <property type="entry name" value="PAS_3"/>
    <property type="match status" value="1"/>
</dbReference>
<dbReference type="SUPFAM" id="SSF103190">
    <property type="entry name" value="Sensory domain-like"/>
    <property type="match status" value="1"/>
</dbReference>
<evidence type="ECO:0000256" key="5">
    <source>
        <dbReference type="ARBA" id="ARBA00022679"/>
    </source>
</evidence>
<dbReference type="GO" id="GO:0005886">
    <property type="term" value="C:plasma membrane"/>
    <property type="evidence" value="ECO:0007669"/>
    <property type="project" value="UniProtKB-SubCell"/>
</dbReference>
<dbReference type="NCBIfam" id="TIGR00254">
    <property type="entry name" value="GGDEF"/>
    <property type="match status" value="1"/>
</dbReference>
<feature type="domain" description="PAC" evidence="15">
    <location>
        <begin position="433"/>
        <end position="485"/>
    </location>
</feature>
<dbReference type="CDD" id="cd00130">
    <property type="entry name" value="PAS"/>
    <property type="match status" value="1"/>
</dbReference>
<reference evidence="18" key="2">
    <citation type="submission" date="2006-05" db="EMBL/GenBank/DDBJ databases">
        <title>Sequencing of the draft genome and assembly of Desulfuromonas acetoxidans DSM 684.</title>
        <authorList>
            <consortium name="US DOE Joint Genome Institute (JGI-PGF)"/>
            <person name="Copeland A."/>
            <person name="Lucas S."/>
            <person name="Lapidus A."/>
            <person name="Barry K."/>
            <person name="Detter J.C."/>
            <person name="Glavina del Rio T."/>
            <person name="Hammon N."/>
            <person name="Israni S."/>
            <person name="Dalin E."/>
            <person name="Tice H."/>
            <person name="Bruce D."/>
            <person name="Pitluck S."/>
            <person name="Richardson P."/>
        </authorList>
    </citation>
    <scope>NUCLEOTIDE SEQUENCE [LARGE SCALE GENOMIC DNA]</scope>
    <source>
        <strain evidence="18">DSM 684</strain>
    </source>
</reference>
<evidence type="ECO:0000259" key="15">
    <source>
        <dbReference type="PROSITE" id="PS50113"/>
    </source>
</evidence>
<evidence type="ECO:0000256" key="13">
    <source>
        <dbReference type="ARBA" id="ARBA00034247"/>
    </source>
</evidence>
<dbReference type="NCBIfam" id="TIGR00229">
    <property type="entry name" value="sensory_box"/>
    <property type="match status" value="1"/>
</dbReference>
<evidence type="ECO:0000256" key="4">
    <source>
        <dbReference type="ARBA" id="ARBA00022553"/>
    </source>
</evidence>
<dbReference type="SUPFAM" id="SSF55073">
    <property type="entry name" value="Nucleotide cyclase"/>
    <property type="match status" value="1"/>
</dbReference>
<dbReference type="Gene3D" id="3.30.70.270">
    <property type="match status" value="1"/>
</dbReference>
<comment type="caution">
    <text evidence="18">The sequence shown here is derived from an EMBL/GenBank/DDBJ whole genome shotgun (WGS) entry which is preliminary data.</text>
</comment>
<dbReference type="Gene3D" id="2.10.70.100">
    <property type="match status" value="1"/>
</dbReference>
<dbReference type="Gene3D" id="3.30.450.20">
    <property type="entry name" value="PAS domain"/>
    <property type="match status" value="3"/>
</dbReference>
<evidence type="ECO:0000259" key="17">
    <source>
        <dbReference type="PROSITE" id="PS50887"/>
    </source>
</evidence>
<evidence type="ECO:0000259" key="16">
    <source>
        <dbReference type="PROSITE" id="PS50885"/>
    </source>
</evidence>
<dbReference type="FunFam" id="3.30.70.270:FF:000001">
    <property type="entry name" value="Diguanylate cyclase domain protein"/>
    <property type="match status" value="1"/>
</dbReference>
<keyword evidence="11" id="KW-0902">Two-component regulatory system</keyword>
<dbReference type="SMART" id="SM00086">
    <property type="entry name" value="PAC"/>
    <property type="match status" value="1"/>
</dbReference>
<dbReference type="GO" id="GO:0043709">
    <property type="term" value="P:cell adhesion involved in single-species biofilm formation"/>
    <property type="evidence" value="ECO:0007669"/>
    <property type="project" value="TreeGrafter"/>
</dbReference>
<dbReference type="CDD" id="cd12912">
    <property type="entry name" value="PDC2_MCP_like"/>
    <property type="match status" value="1"/>
</dbReference>
<keyword evidence="12 14" id="KW-0472">Membrane</keyword>
<dbReference type="EMBL" id="AAEW02000020">
    <property type="protein sequence ID" value="EAT14626.1"/>
    <property type="molecule type" value="Genomic_DNA"/>
</dbReference>
<evidence type="ECO:0000256" key="6">
    <source>
        <dbReference type="ARBA" id="ARBA00022692"/>
    </source>
</evidence>
<dbReference type="AlphaFoldDB" id="Q1JWQ3"/>
<evidence type="ECO:0000256" key="7">
    <source>
        <dbReference type="ARBA" id="ARBA00022741"/>
    </source>
</evidence>
<keyword evidence="7" id="KW-0547">Nucleotide-binding</keyword>
<name>Q1JWQ3_DESA6</name>
<evidence type="ECO:0000256" key="10">
    <source>
        <dbReference type="ARBA" id="ARBA00022989"/>
    </source>
</evidence>
<dbReference type="SUPFAM" id="SSF158472">
    <property type="entry name" value="HAMP domain-like"/>
    <property type="match status" value="1"/>
</dbReference>
<dbReference type="SUPFAM" id="SSF55785">
    <property type="entry name" value="PYP-like sensor domain (PAS domain)"/>
    <property type="match status" value="1"/>
</dbReference>
<feature type="domain" description="GGDEF" evidence="17">
    <location>
        <begin position="517"/>
        <end position="648"/>
    </location>
</feature>
<dbReference type="PROSITE" id="PS50885">
    <property type="entry name" value="HAMP"/>
    <property type="match status" value="1"/>
</dbReference>
<dbReference type="EC" id="2.7.7.65" evidence="2"/>
<dbReference type="PROSITE" id="PS50887">
    <property type="entry name" value="GGDEF"/>
    <property type="match status" value="1"/>
</dbReference>
<keyword evidence="9" id="KW-0067">ATP-binding</keyword>
<evidence type="ECO:0000256" key="11">
    <source>
        <dbReference type="ARBA" id="ARBA00023012"/>
    </source>
</evidence>
<dbReference type="GO" id="GO:1902201">
    <property type="term" value="P:negative regulation of bacterial-type flagellum-dependent cell motility"/>
    <property type="evidence" value="ECO:0007669"/>
    <property type="project" value="TreeGrafter"/>
</dbReference>
<dbReference type="InterPro" id="IPR029151">
    <property type="entry name" value="Sensor-like_sf"/>
</dbReference>
<dbReference type="Pfam" id="PF02743">
    <property type="entry name" value="dCache_1"/>
    <property type="match status" value="1"/>
</dbReference>
<dbReference type="GO" id="GO:0052621">
    <property type="term" value="F:diguanylate cyclase activity"/>
    <property type="evidence" value="ECO:0007669"/>
    <property type="project" value="UniProtKB-EC"/>
</dbReference>
<dbReference type="CDD" id="cd12914">
    <property type="entry name" value="PDC1_DGC_like"/>
    <property type="match status" value="1"/>
</dbReference>
<feature type="transmembrane region" description="Helical" evidence="14">
    <location>
        <begin position="286"/>
        <end position="306"/>
    </location>
</feature>
<evidence type="ECO:0000256" key="3">
    <source>
        <dbReference type="ARBA" id="ARBA00022475"/>
    </source>
</evidence>
<reference evidence="18" key="1">
    <citation type="submission" date="2006-05" db="EMBL/GenBank/DDBJ databases">
        <title>Annotation of the draft genome assembly of Desulfuromonas acetoxidans DSM 684.</title>
        <authorList>
            <consortium name="US DOE Joint Genome Institute (JGI-ORNL)"/>
            <person name="Larimer F."/>
            <person name="Land M."/>
            <person name="Hauser L."/>
        </authorList>
    </citation>
    <scope>NUCLEOTIDE SEQUENCE [LARGE SCALE GENOMIC DNA]</scope>
    <source>
        <strain evidence="18">DSM 684</strain>
    </source>
</reference>
<dbReference type="InterPro" id="IPR029787">
    <property type="entry name" value="Nucleotide_cyclase"/>
</dbReference>
<dbReference type="InterPro" id="IPR001610">
    <property type="entry name" value="PAC"/>
</dbReference>
<evidence type="ECO:0000256" key="9">
    <source>
        <dbReference type="ARBA" id="ARBA00022840"/>
    </source>
</evidence>
<feature type="domain" description="HAMP" evidence="16">
    <location>
        <begin position="307"/>
        <end position="360"/>
    </location>
</feature>
<dbReference type="GO" id="GO:0005524">
    <property type="term" value="F:ATP binding"/>
    <property type="evidence" value="ECO:0007669"/>
    <property type="project" value="UniProtKB-KW"/>
</dbReference>
<comment type="catalytic activity">
    <reaction evidence="13">
        <text>2 GTP = 3',3'-c-di-GMP + 2 diphosphate</text>
        <dbReference type="Rhea" id="RHEA:24898"/>
        <dbReference type="ChEBI" id="CHEBI:33019"/>
        <dbReference type="ChEBI" id="CHEBI:37565"/>
        <dbReference type="ChEBI" id="CHEBI:58805"/>
        <dbReference type="EC" id="2.7.7.65"/>
    </reaction>
</comment>
<proteinExistence type="predicted"/>
<organism evidence="18 19">
    <name type="scientific">Desulfuromonas acetoxidans (strain DSM 684 / 11070)</name>
    <dbReference type="NCBI Taxonomy" id="281689"/>
    <lineage>
        <taxon>Bacteria</taxon>
        <taxon>Pseudomonadati</taxon>
        <taxon>Thermodesulfobacteriota</taxon>
        <taxon>Desulfuromonadia</taxon>
        <taxon>Desulfuromonadales</taxon>
        <taxon>Desulfuromonadaceae</taxon>
        <taxon>Desulfuromonas</taxon>
    </lineage>
</organism>
<protein>
    <recommendedName>
        <fullName evidence="2">diguanylate cyclase</fullName>
        <ecNumber evidence="2">2.7.7.65</ecNumber>
    </recommendedName>
</protein>
<dbReference type="GO" id="GO:0016301">
    <property type="term" value="F:kinase activity"/>
    <property type="evidence" value="ECO:0007669"/>
    <property type="project" value="UniProtKB-KW"/>
</dbReference>
<keyword evidence="10 14" id="KW-1133">Transmembrane helix</keyword>
<comment type="subcellular location">
    <subcellularLocation>
        <location evidence="1">Cell membrane</location>
        <topology evidence="1">Multi-pass membrane protein</topology>
    </subcellularLocation>
</comment>
<keyword evidence="4" id="KW-0597">Phosphoprotein</keyword>
<dbReference type="PANTHER" id="PTHR45138:SF9">
    <property type="entry name" value="DIGUANYLATE CYCLASE DGCM-RELATED"/>
    <property type="match status" value="1"/>
</dbReference>
<dbReference type="Pfam" id="PF00990">
    <property type="entry name" value="GGDEF"/>
    <property type="match status" value="1"/>
</dbReference>
<dbReference type="CDD" id="cd01949">
    <property type="entry name" value="GGDEF"/>
    <property type="match status" value="1"/>
</dbReference>
<dbReference type="GO" id="GO:0000160">
    <property type="term" value="P:phosphorelay signal transduction system"/>
    <property type="evidence" value="ECO:0007669"/>
    <property type="project" value="UniProtKB-KW"/>
</dbReference>
<dbReference type="Gene3D" id="6.10.340.10">
    <property type="match status" value="1"/>
</dbReference>
<evidence type="ECO:0000313" key="18">
    <source>
        <dbReference type="EMBL" id="EAT14626.1"/>
    </source>
</evidence>
<dbReference type="InterPro" id="IPR050469">
    <property type="entry name" value="Diguanylate_Cyclase"/>
</dbReference>
<dbReference type="SMART" id="SM00267">
    <property type="entry name" value="GGDEF"/>
    <property type="match status" value="1"/>
</dbReference>
<dbReference type="Proteomes" id="UP000005695">
    <property type="component" value="Unassembled WGS sequence"/>
</dbReference>
<evidence type="ECO:0000256" key="2">
    <source>
        <dbReference type="ARBA" id="ARBA00012528"/>
    </source>
</evidence>
<evidence type="ECO:0000256" key="14">
    <source>
        <dbReference type="SAM" id="Phobius"/>
    </source>
</evidence>